<protein>
    <submittedName>
        <fullName evidence="1">Uncharacterized protein</fullName>
    </submittedName>
</protein>
<reference evidence="1" key="1">
    <citation type="submission" date="2018-05" db="EMBL/GenBank/DDBJ databases">
        <authorList>
            <person name="Lanie J.A."/>
            <person name="Ng W.-L."/>
            <person name="Kazmierczak K.M."/>
            <person name="Andrzejewski T.M."/>
            <person name="Davidsen T.M."/>
            <person name="Wayne K.J."/>
            <person name="Tettelin H."/>
            <person name="Glass J.I."/>
            <person name="Rusch D."/>
            <person name="Podicherti R."/>
            <person name="Tsui H.-C.T."/>
            <person name="Winkler M.E."/>
        </authorList>
    </citation>
    <scope>NUCLEOTIDE SEQUENCE</scope>
</reference>
<name>A0A382QTL2_9ZZZZ</name>
<dbReference type="EMBL" id="UINC01116446">
    <property type="protein sequence ID" value="SVC88195.1"/>
    <property type="molecule type" value="Genomic_DNA"/>
</dbReference>
<sequence>MVLVLSTMLFSCGGDKAPKLLVLGVDGM</sequence>
<evidence type="ECO:0000313" key="1">
    <source>
        <dbReference type="EMBL" id="SVC88195.1"/>
    </source>
</evidence>
<feature type="non-terminal residue" evidence="1">
    <location>
        <position position="28"/>
    </location>
</feature>
<organism evidence="1">
    <name type="scientific">marine metagenome</name>
    <dbReference type="NCBI Taxonomy" id="408172"/>
    <lineage>
        <taxon>unclassified sequences</taxon>
        <taxon>metagenomes</taxon>
        <taxon>ecological metagenomes</taxon>
    </lineage>
</organism>
<dbReference type="AlphaFoldDB" id="A0A382QTL2"/>
<accession>A0A382QTL2</accession>
<gene>
    <name evidence="1" type="ORF">METZ01_LOCUS341049</name>
</gene>
<proteinExistence type="predicted"/>